<dbReference type="EMBL" id="KK365144">
    <property type="protein sequence ID" value="KCZ81369.1"/>
    <property type="molecule type" value="Genomic_DNA"/>
</dbReference>
<organism evidence="1 2">
    <name type="scientific">Anncaliia algerae PRA339</name>
    <dbReference type="NCBI Taxonomy" id="1288291"/>
    <lineage>
        <taxon>Eukaryota</taxon>
        <taxon>Fungi</taxon>
        <taxon>Fungi incertae sedis</taxon>
        <taxon>Microsporidia</taxon>
        <taxon>Tubulinosematoidea</taxon>
        <taxon>Tubulinosematidae</taxon>
        <taxon>Anncaliia</taxon>
    </lineage>
</organism>
<keyword evidence="2" id="KW-1185">Reference proteome</keyword>
<evidence type="ECO:0000313" key="2">
    <source>
        <dbReference type="Proteomes" id="UP000030655"/>
    </source>
</evidence>
<reference evidence="1 2" key="2">
    <citation type="submission" date="2014-03" db="EMBL/GenBank/DDBJ databases">
        <title>The Genome Sequence of Anncaliia algerae insect isolate PRA339.</title>
        <authorList>
            <consortium name="The Broad Institute Genome Sequencing Platform"/>
            <consortium name="The Broad Institute Genome Sequencing Center for Infectious Disease"/>
            <person name="Cuomo C."/>
            <person name="Becnel J."/>
            <person name="Sanscrainte N."/>
            <person name="Walker B."/>
            <person name="Young S.K."/>
            <person name="Zeng Q."/>
            <person name="Gargeya S."/>
            <person name="Fitzgerald M."/>
            <person name="Haas B."/>
            <person name="Abouelleil A."/>
            <person name="Alvarado L."/>
            <person name="Arachchi H.M."/>
            <person name="Berlin A.M."/>
            <person name="Chapman S.B."/>
            <person name="Dewar J."/>
            <person name="Goldberg J."/>
            <person name="Griggs A."/>
            <person name="Gujja S."/>
            <person name="Hansen M."/>
            <person name="Howarth C."/>
            <person name="Imamovic A."/>
            <person name="Larimer J."/>
            <person name="McCowan C."/>
            <person name="Murphy C."/>
            <person name="Neiman D."/>
            <person name="Pearson M."/>
            <person name="Priest M."/>
            <person name="Roberts A."/>
            <person name="Saif S."/>
            <person name="Shea T."/>
            <person name="Sisk P."/>
            <person name="Sykes S."/>
            <person name="Wortman J."/>
            <person name="Nusbaum C."/>
            <person name="Birren B."/>
        </authorList>
    </citation>
    <scope>NUCLEOTIDE SEQUENCE [LARGE SCALE GENOMIC DNA]</scope>
    <source>
        <strain evidence="1 2">PRA339</strain>
    </source>
</reference>
<dbReference type="AlphaFoldDB" id="A0A059F2Y2"/>
<evidence type="ECO:0000313" key="1">
    <source>
        <dbReference type="EMBL" id="KCZ81369.1"/>
    </source>
</evidence>
<accession>A0A059F2Y2</accession>
<reference evidence="2" key="1">
    <citation type="submission" date="2013-02" db="EMBL/GenBank/DDBJ databases">
        <authorList>
            <consortium name="The Broad Institute Genome Sequencing Platform"/>
            <person name="Cuomo C."/>
            <person name="Becnel J."/>
            <person name="Sanscrainte N."/>
            <person name="Walker B."/>
            <person name="Young S.K."/>
            <person name="Zeng Q."/>
            <person name="Gargeya S."/>
            <person name="Fitzgerald M."/>
            <person name="Haas B."/>
            <person name="Abouelleil A."/>
            <person name="Alvarado L."/>
            <person name="Arachchi H.M."/>
            <person name="Berlin A.M."/>
            <person name="Chapman S.B."/>
            <person name="Dewar J."/>
            <person name="Goldberg J."/>
            <person name="Griggs A."/>
            <person name="Gujja S."/>
            <person name="Hansen M."/>
            <person name="Howarth C."/>
            <person name="Imamovic A."/>
            <person name="Larimer J."/>
            <person name="McCowan C."/>
            <person name="Murphy C."/>
            <person name="Neiman D."/>
            <person name="Pearson M."/>
            <person name="Priest M."/>
            <person name="Roberts A."/>
            <person name="Saif S."/>
            <person name="Shea T."/>
            <person name="Sisk P."/>
            <person name="Sykes S."/>
            <person name="Wortman J."/>
            <person name="Nusbaum C."/>
            <person name="Birren B."/>
        </authorList>
    </citation>
    <scope>NUCLEOTIDE SEQUENCE [LARGE SCALE GENOMIC DNA]</scope>
    <source>
        <strain evidence="2">PRA339</strain>
    </source>
</reference>
<sequence length="640" mass="76010">MLQISSLEYKKEFNIYHYNLLATVSLPDFRAQTAHVVDYFSRTIKDVIKHYMFIDTSLFYEYVSSDVTEYSEKLIKNTKNMYNLIKLFSYKSNLAIDPIIFDEIEAYQLLRNKIYLNHVYAKISHEEKYSTEIIQYINLTKVLGLLINQFPSSVVWFPFNYLKELFFSYNSIRLMNSITNQSIHPKLMQFNGLLFYIFKPFIPKDELMKIKEEINLLEIEMKRGKSEIIDELRSLDISLLEESLINLLVTNSNRISDESERKIETNQEESSESSNSFHAISLNDTEMELIFIFLKRMINYKFKLNNGNVIKLILPYKNTILNLMLTVESKFLSREIFNCVILLLKNKVKLFPKLRMECIECRNKNTFFYEGEKFYKDALMVQIFKEAYFSDLLDEIDYSTCGCEVFNFVETLNEEFLWVQKQSDSIKLSALNAKSINSFQDLSFNYADMTNEDIYKECKMSKGLLCLVKYFFYISVHTSATVIHCNTTYVILNVMKSGKLWFVYELLDYILKYLYDVLFKCWCDNLDGNFNAFEPFGVVIYRNINLLVKHWHKSNQSDKSNNSSDVIFYRHILSLFKDWYNDDWVTLRLGYLNRLISKEKLVYVNRNKIDLWLENAISEPFLRYLSYFICEDIPEHESLG</sequence>
<dbReference type="OrthoDB" id="2197364at2759"/>
<proteinExistence type="predicted"/>
<dbReference type="Proteomes" id="UP000030655">
    <property type="component" value="Unassembled WGS sequence"/>
</dbReference>
<dbReference type="HOGENOM" id="CLU_028742_0_0_1"/>
<gene>
    <name evidence="1" type="ORF">H312_01251</name>
</gene>
<protein>
    <submittedName>
        <fullName evidence="1">Uncharacterized protein</fullName>
    </submittedName>
</protein>
<name>A0A059F2Y2_9MICR</name>
<dbReference type="VEuPathDB" id="MicrosporidiaDB:H312_01251"/>